<sequence length="138" mass="14772">PGPGFGPMGQFVVTEARRVLVTLTPSHLNPRPPPPPPFLPRSPGLPPSPPSPPNPQDSILHRPFLPAWPQSPPEAPEVPGPPSLDLPPMGFMRRLLQAPSDAAPPPLEPLHTYRINETSYTLPIESAGDGSDRTLSIS</sequence>
<dbReference type="EMBL" id="BNCP01000063">
    <property type="protein sequence ID" value="GIL91300.1"/>
    <property type="molecule type" value="Genomic_DNA"/>
</dbReference>
<protein>
    <submittedName>
        <fullName evidence="2">Uncharacterized protein</fullName>
    </submittedName>
</protein>
<name>A0A8J4CYJ2_9CHLO</name>
<evidence type="ECO:0000313" key="3">
    <source>
        <dbReference type="Proteomes" id="UP000747110"/>
    </source>
</evidence>
<feature type="non-terminal residue" evidence="2">
    <location>
        <position position="1"/>
    </location>
</feature>
<feature type="compositionally biased region" description="Pro residues" evidence="1">
    <location>
        <begin position="30"/>
        <end position="55"/>
    </location>
</feature>
<proteinExistence type="predicted"/>
<gene>
    <name evidence="2" type="ORF">Vretifemale_18840</name>
</gene>
<feature type="compositionally biased region" description="Pro residues" evidence="1">
    <location>
        <begin position="69"/>
        <end position="85"/>
    </location>
</feature>
<organism evidence="2 3">
    <name type="scientific">Volvox reticuliferus</name>
    <dbReference type="NCBI Taxonomy" id="1737510"/>
    <lineage>
        <taxon>Eukaryota</taxon>
        <taxon>Viridiplantae</taxon>
        <taxon>Chlorophyta</taxon>
        <taxon>core chlorophytes</taxon>
        <taxon>Chlorophyceae</taxon>
        <taxon>CS clade</taxon>
        <taxon>Chlamydomonadales</taxon>
        <taxon>Volvocaceae</taxon>
        <taxon>Volvox</taxon>
    </lineage>
</organism>
<evidence type="ECO:0000313" key="2">
    <source>
        <dbReference type="EMBL" id="GIL91300.1"/>
    </source>
</evidence>
<feature type="region of interest" description="Disordered" evidence="1">
    <location>
        <begin position="23"/>
        <end position="89"/>
    </location>
</feature>
<reference evidence="2" key="1">
    <citation type="journal article" date="2021" name="Proc. Natl. Acad. Sci. U.S.A.">
        <title>Three genomes in the algal genus Volvox reveal the fate of a haploid sex-determining region after a transition to homothallism.</title>
        <authorList>
            <person name="Yamamoto K."/>
            <person name="Hamaji T."/>
            <person name="Kawai-Toyooka H."/>
            <person name="Matsuzaki R."/>
            <person name="Takahashi F."/>
            <person name="Nishimura Y."/>
            <person name="Kawachi M."/>
            <person name="Noguchi H."/>
            <person name="Minakuchi Y."/>
            <person name="Umen J.G."/>
            <person name="Toyoda A."/>
            <person name="Nozaki H."/>
        </authorList>
    </citation>
    <scope>NUCLEOTIDE SEQUENCE</scope>
    <source>
        <strain evidence="2">NIES-3786</strain>
    </source>
</reference>
<keyword evidence="3" id="KW-1185">Reference proteome</keyword>
<dbReference type="Proteomes" id="UP000747110">
    <property type="component" value="Unassembled WGS sequence"/>
</dbReference>
<feature type="non-terminal residue" evidence="2">
    <location>
        <position position="138"/>
    </location>
</feature>
<dbReference type="AlphaFoldDB" id="A0A8J4CYJ2"/>
<accession>A0A8J4CYJ2</accession>
<evidence type="ECO:0000256" key="1">
    <source>
        <dbReference type="SAM" id="MobiDB-lite"/>
    </source>
</evidence>
<comment type="caution">
    <text evidence="2">The sequence shown here is derived from an EMBL/GenBank/DDBJ whole genome shotgun (WGS) entry which is preliminary data.</text>
</comment>